<protein>
    <submittedName>
        <fullName evidence="2">Bacterial membrane protein YfhO</fullName>
    </submittedName>
</protein>
<feature type="transmembrane region" description="Helical" evidence="1">
    <location>
        <begin position="145"/>
        <end position="164"/>
    </location>
</feature>
<dbReference type="OrthoDB" id="9815466at2"/>
<feature type="transmembrane region" description="Helical" evidence="1">
    <location>
        <begin position="295"/>
        <end position="314"/>
    </location>
</feature>
<sequence>MIYIKNLLNQIRWIFLFLILSIICHAFDIVSLVTKGRIMTGKGDGLAQMIPFQSYLYHKFTNFSFFYNIDFGFGGDVFQSLAYYYTTSPFFYINFIIAFFLDTFTSADLSSSSTWTVLQIIFSIIKLWLIFIVMYRLLIYFKLNVLASLTGTFLYGFSSIYYLYTFTWNFFSDVMFYLPLTILGMERLYRERKAGILVLGITLTLCSNFYFSYYQFIFIFIYFLFRVIVKADTDQLERVDKIKYTVILSLISAGIAAPLLYFGISGFLQNDRSLPKMDIPLFIDYSFHYNVFYNGYYVIVSVLVLFCICSLSLYRLYYFKLCLMFIVIFFIGSWFPYFDSFYNGFSYPQRRWVYQLVFICSIISAIFIHHLKYIKRKELIVGSITVITVLFFSMVAQGIVLIWILFIPVIIIVMFYFHRTHVDNYYYLLVTLILMCHFYMNMEYIKHHINEINPEEEINLDYVRSSEYDSATQRQFIEELKQINGVHNRIDWQVSETVNSPMLQNFAGIKLYSSIFDESIYKFYEKELMIPMQYDSNSYFSGLGNRANLYSLFNVDAAVRLGHSTTVPYGFKYYKDYFEPDMSKVYTAYTNKYQLPRVRVTNNIYESSSLKSPIDKEHAMLSGVVLDGDYTYNQLRRTDDVKYKIDISRRNAQFDGHTINVTEHNGGLTFKSNIKKQDAKTLYFDMTIKLLEPDKYHFISMDDYFIYKQTKHHEYRRPNDRMLIAADNKKRIKLKLPEGKYEFELHHVYPENYEVLRAAHSYEANHEMYTSKGSIFIKLKPHDKGYAVIPMQYKDGMTAYIDGQKTSIERGNYLMTAVKVKSGTRNVVITYRPPYIEFMCLISIVSLIGMFILIRKIKLDAHTKV</sequence>
<evidence type="ECO:0000313" key="2">
    <source>
        <dbReference type="EMBL" id="ARQ06663.1"/>
    </source>
</evidence>
<keyword evidence="1" id="KW-1133">Transmembrane helix</keyword>
<organism evidence="2 3">
    <name type="scientific">Macrococcoides canis</name>
    <dbReference type="NCBI Taxonomy" id="1855823"/>
    <lineage>
        <taxon>Bacteria</taxon>
        <taxon>Bacillati</taxon>
        <taxon>Bacillota</taxon>
        <taxon>Bacilli</taxon>
        <taxon>Bacillales</taxon>
        <taxon>Staphylococcaceae</taxon>
        <taxon>Macrococcoides</taxon>
    </lineage>
</organism>
<feature type="transmembrane region" description="Helical" evidence="1">
    <location>
        <begin position="378"/>
        <end position="394"/>
    </location>
</feature>
<dbReference type="PANTHER" id="PTHR38454">
    <property type="entry name" value="INTEGRAL MEMBRANE PROTEIN-RELATED"/>
    <property type="match status" value="1"/>
</dbReference>
<evidence type="ECO:0000256" key="1">
    <source>
        <dbReference type="SAM" id="Phobius"/>
    </source>
</evidence>
<dbReference type="EMBL" id="CP021059">
    <property type="protein sequence ID" value="ARQ06663.1"/>
    <property type="molecule type" value="Genomic_DNA"/>
</dbReference>
<feature type="transmembrane region" description="Helical" evidence="1">
    <location>
        <begin position="246"/>
        <end position="268"/>
    </location>
</feature>
<feature type="transmembrane region" description="Helical" evidence="1">
    <location>
        <begin position="194"/>
        <end position="225"/>
    </location>
</feature>
<feature type="transmembrane region" description="Helical" evidence="1">
    <location>
        <begin position="81"/>
        <end position="101"/>
    </location>
</feature>
<gene>
    <name evidence="2" type="ORF">MCCS_10160</name>
</gene>
<feature type="transmembrane region" description="Helical" evidence="1">
    <location>
        <begin position="113"/>
        <end position="138"/>
    </location>
</feature>
<accession>A0A1W7AAJ8</accession>
<dbReference type="KEGG" id="mcak:MCCS_10160"/>
<proteinExistence type="predicted"/>
<feature type="transmembrane region" description="Helical" evidence="1">
    <location>
        <begin position="321"/>
        <end position="337"/>
    </location>
</feature>
<dbReference type="Pfam" id="PF09586">
    <property type="entry name" value="YfhO"/>
    <property type="match status" value="1"/>
</dbReference>
<feature type="transmembrane region" description="Helical" evidence="1">
    <location>
        <begin position="424"/>
        <end position="440"/>
    </location>
</feature>
<keyword evidence="1" id="KW-0472">Membrane</keyword>
<reference evidence="2 3" key="1">
    <citation type="journal article" date="2017" name="Int. J. Syst. Evol. Microbiol.">
        <title>Macrococcus canis sp. nov., a skin bacterium associated with infections in dogs.</title>
        <authorList>
            <person name="Gobeli Brawand S."/>
            <person name="Cotting K."/>
            <person name="Gomez-Sanz E."/>
            <person name="Collaud A."/>
            <person name="Thomann A."/>
            <person name="Brodard I."/>
            <person name="Rodriguez-Campos S."/>
            <person name="Strauss C."/>
            <person name="Perreten V."/>
        </authorList>
    </citation>
    <scope>NUCLEOTIDE SEQUENCE [LARGE SCALE GENOMIC DNA]</scope>
    <source>
        <strain evidence="2 3">KM45013</strain>
    </source>
</reference>
<evidence type="ECO:0000313" key="3">
    <source>
        <dbReference type="Proteomes" id="UP000194154"/>
    </source>
</evidence>
<keyword evidence="1" id="KW-0812">Transmembrane</keyword>
<dbReference type="Proteomes" id="UP000194154">
    <property type="component" value="Chromosome"/>
</dbReference>
<feature type="transmembrane region" description="Helical" evidence="1">
    <location>
        <begin position="835"/>
        <end position="854"/>
    </location>
</feature>
<dbReference type="GeneID" id="35295148"/>
<dbReference type="InterPro" id="IPR018580">
    <property type="entry name" value="Uncharacterised_YfhO"/>
</dbReference>
<dbReference type="STRING" id="1855823.MCCS_10160"/>
<dbReference type="AlphaFoldDB" id="A0A1W7AAJ8"/>
<dbReference type="RefSeq" id="WP_157891048.1">
    <property type="nucleotide sequence ID" value="NZ_CBCRZA010000006.1"/>
</dbReference>
<feature type="transmembrane region" description="Helical" evidence="1">
    <location>
        <begin position="400"/>
        <end position="417"/>
    </location>
</feature>
<name>A0A1W7AAJ8_9STAP</name>
<feature type="transmembrane region" description="Helical" evidence="1">
    <location>
        <begin position="13"/>
        <end position="33"/>
    </location>
</feature>
<feature type="transmembrane region" description="Helical" evidence="1">
    <location>
        <begin position="352"/>
        <end position="371"/>
    </location>
</feature>
<keyword evidence="3" id="KW-1185">Reference proteome</keyword>
<dbReference type="PANTHER" id="PTHR38454:SF1">
    <property type="entry name" value="INTEGRAL MEMBRANE PROTEIN"/>
    <property type="match status" value="1"/>
</dbReference>